<organism evidence="9 10">
    <name type="scientific">Sandaracinomonas limnophila</name>
    <dbReference type="NCBI Taxonomy" id="1862386"/>
    <lineage>
        <taxon>Bacteria</taxon>
        <taxon>Pseudomonadati</taxon>
        <taxon>Bacteroidota</taxon>
        <taxon>Cytophagia</taxon>
        <taxon>Cytophagales</taxon>
        <taxon>Flectobacillaceae</taxon>
        <taxon>Sandaracinomonas</taxon>
    </lineage>
</organism>
<keyword evidence="3" id="KW-0813">Transport</keyword>
<protein>
    <submittedName>
        <fullName evidence="9">AI-2E family transporter</fullName>
    </submittedName>
</protein>
<proteinExistence type="inferred from homology"/>
<evidence type="ECO:0000256" key="1">
    <source>
        <dbReference type="ARBA" id="ARBA00004651"/>
    </source>
</evidence>
<dbReference type="Pfam" id="PF01594">
    <property type="entry name" value="AI-2E_transport"/>
    <property type="match status" value="1"/>
</dbReference>
<keyword evidence="4" id="KW-1003">Cell membrane</keyword>
<evidence type="ECO:0000256" key="8">
    <source>
        <dbReference type="SAM" id="Phobius"/>
    </source>
</evidence>
<dbReference type="OrthoDB" id="9793390at2"/>
<dbReference type="AlphaFoldDB" id="A0A437PM12"/>
<dbReference type="RefSeq" id="WP_127805472.1">
    <property type="nucleotide sequence ID" value="NZ_SACY01000006.1"/>
</dbReference>
<evidence type="ECO:0000256" key="4">
    <source>
        <dbReference type="ARBA" id="ARBA00022475"/>
    </source>
</evidence>
<feature type="transmembrane region" description="Helical" evidence="8">
    <location>
        <begin position="63"/>
        <end position="86"/>
    </location>
</feature>
<feature type="transmembrane region" description="Helical" evidence="8">
    <location>
        <begin position="33"/>
        <end position="51"/>
    </location>
</feature>
<feature type="transmembrane region" description="Helical" evidence="8">
    <location>
        <begin position="255"/>
        <end position="279"/>
    </location>
</feature>
<dbReference type="PANTHER" id="PTHR21716:SF53">
    <property type="entry name" value="PERMEASE PERM-RELATED"/>
    <property type="match status" value="1"/>
</dbReference>
<dbReference type="InterPro" id="IPR002549">
    <property type="entry name" value="AI-2E-like"/>
</dbReference>
<feature type="transmembrane region" description="Helical" evidence="8">
    <location>
        <begin position="299"/>
        <end position="320"/>
    </location>
</feature>
<sequence length="359" mass="39671">MTNKHPFSSRLAATLFSIGVGIVGMIWLKDILVLLASALVLSLLILPLSSWMEKKGMPRSLSIIIVLLISSFVLVGGFTVLSLQVADIVSDWPNYVQKFEKYISTAQSFLSKNLNISRKKQMLEVTNQTMNLLKNSGVILGTTFGTLLHVITTLIILPIFIFFFLYYRSFFAAFLHQVFPKIEEGEMQNLLRKIGRVVQSYLQGLLMVMIMAGILNTIGFWWIGVPYFAFFGTLTGVFLLIPYVGIWLAASLPIILSLVTLSPSHAMAVVAWVAAVQFIEANFITPMVIGSKVSMNPMVAMIALLLGETIWGIQGLILALPLTAMLKVIFDFVPELNAYGFLLGAAPKRVKSGKLKVES</sequence>
<feature type="transmembrane region" description="Helical" evidence="8">
    <location>
        <begin position="201"/>
        <end position="222"/>
    </location>
</feature>
<evidence type="ECO:0000256" key="5">
    <source>
        <dbReference type="ARBA" id="ARBA00022692"/>
    </source>
</evidence>
<reference evidence="9 10" key="1">
    <citation type="submission" date="2019-01" db="EMBL/GenBank/DDBJ databases">
        <authorList>
            <person name="Chen W.-M."/>
        </authorList>
    </citation>
    <scope>NUCLEOTIDE SEQUENCE [LARGE SCALE GENOMIC DNA]</scope>
    <source>
        <strain evidence="9 10">FSY-15</strain>
    </source>
</reference>
<keyword evidence="6 8" id="KW-1133">Transmembrane helix</keyword>
<evidence type="ECO:0000256" key="3">
    <source>
        <dbReference type="ARBA" id="ARBA00022448"/>
    </source>
</evidence>
<evidence type="ECO:0000313" key="10">
    <source>
        <dbReference type="Proteomes" id="UP000282832"/>
    </source>
</evidence>
<accession>A0A437PM12</accession>
<dbReference type="GO" id="GO:0005886">
    <property type="term" value="C:plasma membrane"/>
    <property type="evidence" value="ECO:0007669"/>
    <property type="project" value="UniProtKB-SubCell"/>
</dbReference>
<keyword evidence="5 8" id="KW-0812">Transmembrane</keyword>
<evidence type="ECO:0000256" key="7">
    <source>
        <dbReference type="ARBA" id="ARBA00023136"/>
    </source>
</evidence>
<feature type="transmembrane region" description="Helical" evidence="8">
    <location>
        <begin position="138"/>
        <end position="167"/>
    </location>
</feature>
<evidence type="ECO:0000256" key="6">
    <source>
        <dbReference type="ARBA" id="ARBA00022989"/>
    </source>
</evidence>
<comment type="caution">
    <text evidence="9">The sequence shown here is derived from an EMBL/GenBank/DDBJ whole genome shotgun (WGS) entry which is preliminary data.</text>
</comment>
<comment type="similarity">
    <text evidence="2">Belongs to the autoinducer-2 exporter (AI-2E) (TC 2.A.86) family.</text>
</comment>
<keyword evidence="10" id="KW-1185">Reference proteome</keyword>
<feature type="transmembrane region" description="Helical" evidence="8">
    <location>
        <begin position="7"/>
        <end position="27"/>
    </location>
</feature>
<keyword evidence="7 8" id="KW-0472">Membrane</keyword>
<gene>
    <name evidence="9" type="ORF">EOJ36_11365</name>
</gene>
<dbReference type="EMBL" id="SACY01000006">
    <property type="protein sequence ID" value="RVU23325.1"/>
    <property type="molecule type" value="Genomic_DNA"/>
</dbReference>
<evidence type="ECO:0000256" key="2">
    <source>
        <dbReference type="ARBA" id="ARBA00009773"/>
    </source>
</evidence>
<name>A0A437PM12_9BACT</name>
<dbReference type="Proteomes" id="UP000282832">
    <property type="component" value="Unassembled WGS sequence"/>
</dbReference>
<comment type="subcellular location">
    <subcellularLocation>
        <location evidence="1">Cell membrane</location>
        <topology evidence="1">Multi-pass membrane protein</topology>
    </subcellularLocation>
</comment>
<dbReference type="PANTHER" id="PTHR21716">
    <property type="entry name" value="TRANSMEMBRANE PROTEIN"/>
    <property type="match status" value="1"/>
</dbReference>
<evidence type="ECO:0000313" key="9">
    <source>
        <dbReference type="EMBL" id="RVU23325.1"/>
    </source>
</evidence>